<feature type="compositionally biased region" description="Basic and acidic residues" evidence="1">
    <location>
        <begin position="194"/>
        <end position="205"/>
    </location>
</feature>
<feature type="region of interest" description="Disordered" evidence="1">
    <location>
        <begin position="421"/>
        <end position="475"/>
    </location>
</feature>
<gene>
    <name evidence="3" type="primary">LOC131805906</name>
</gene>
<dbReference type="GeneID" id="131805906"/>
<proteinExistence type="predicted"/>
<dbReference type="Proteomes" id="UP001652621">
    <property type="component" value="Unplaced"/>
</dbReference>
<protein>
    <submittedName>
        <fullName evidence="3">cAMP-specific 3',5'-cyclic phosphodiesterase, isoforms N/G-like</fullName>
    </submittedName>
</protein>
<feature type="compositionally biased region" description="Polar residues" evidence="1">
    <location>
        <begin position="206"/>
        <end position="235"/>
    </location>
</feature>
<feature type="region of interest" description="Disordered" evidence="1">
    <location>
        <begin position="342"/>
        <end position="406"/>
    </location>
</feature>
<feature type="compositionally biased region" description="Polar residues" evidence="1">
    <location>
        <begin position="277"/>
        <end position="287"/>
    </location>
</feature>
<feature type="compositionally biased region" description="Polar residues" evidence="1">
    <location>
        <begin position="431"/>
        <end position="440"/>
    </location>
</feature>
<reference evidence="3" key="1">
    <citation type="submission" date="2025-08" db="UniProtKB">
        <authorList>
            <consortium name="RefSeq"/>
        </authorList>
    </citation>
    <scope>IDENTIFICATION</scope>
    <source>
        <strain evidence="3">Aabys</strain>
        <tissue evidence="3">Whole body</tissue>
    </source>
</reference>
<evidence type="ECO:0000313" key="3">
    <source>
        <dbReference type="RefSeq" id="XP_058985652.1"/>
    </source>
</evidence>
<feature type="compositionally biased region" description="Basic and acidic residues" evidence="1">
    <location>
        <begin position="243"/>
        <end position="260"/>
    </location>
</feature>
<accession>A0ABM3VIN0</accession>
<feature type="compositionally biased region" description="Basic residues" evidence="1">
    <location>
        <begin position="361"/>
        <end position="370"/>
    </location>
</feature>
<evidence type="ECO:0000256" key="1">
    <source>
        <dbReference type="SAM" id="MobiDB-lite"/>
    </source>
</evidence>
<feature type="compositionally biased region" description="Acidic residues" evidence="1">
    <location>
        <begin position="261"/>
        <end position="276"/>
    </location>
</feature>
<organism evidence="2 3">
    <name type="scientific">Musca domestica</name>
    <name type="common">House fly</name>
    <dbReference type="NCBI Taxonomy" id="7370"/>
    <lineage>
        <taxon>Eukaryota</taxon>
        <taxon>Metazoa</taxon>
        <taxon>Ecdysozoa</taxon>
        <taxon>Arthropoda</taxon>
        <taxon>Hexapoda</taxon>
        <taxon>Insecta</taxon>
        <taxon>Pterygota</taxon>
        <taxon>Neoptera</taxon>
        <taxon>Endopterygota</taxon>
        <taxon>Diptera</taxon>
        <taxon>Brachycera</taxon>
        <taxon>Muscomorpha</taxon>
        <taxon>Muscoidea</taxon>
        <taxon>Muscidae</taxon>
        <taxon>Musca</taxon>
    </lineage>
</organism>
<name>A0ABM3VIN0_MUSDO</name>
<feature type="region of interest" description="Disordered" evidence="1">
    <location>
        <begin position="111"/>
        <end position="320"/>
    </location>
</feature>
<feature type="region of interest" description="Disordered" evidence="1">
    <location>
        <begin position="39"/>
        <end position="74"/>
    </location>
</feature>
<dbReference type="PANTHER" id="PTHR40141">
    <property type="entry name" value="3',5'-CYCLIC-AMP PHOSPHODIESTERASE-RELATED"/>
    <property type="match status" value="1"/>
</dbReference>
<dbReference type="RefSeq" id="XP_058985652.1">
    <property type="nucleotide sequence ID" value="XM_059129669.1"/>
</dbReference>
<feature type="compositionally biased region" description="Low complexity" evidence="1">
    <location>
        <begin position="350"/>
        <end position="360"/>
    </location>
</feature>
<feature type="compositionally biased region" description="Low complexity" evidence="1">
    <location>
        <begin position="295"/>
        <end position="316"/>
    </location>
</feature>
<feature type="compositionally biased region" description="Basic and acidic residues" evidence="1">
    <location>
        <begin position="39"/>
        <end position="49"/>
    </location>
</feature>
<feature type="compositionally biased region" description="Acidic residues" evidence="1">
    <location>
        <begin position="461"/>
        <end position="472"/>
    </location>
</feature>
<dbReference type="PANTHER" id="PTHR40141:SF2">
    <property type="entry name" value="3',5'-CYCLIC-AMP PHOSPHODIESTERASE"/>
    <property type="match status" value="1"/>
</dbReference>
<sequence length="487" mass="54501">MFATLFIIFAFIRAFPWRRRRGGAELLAIEAGGAIAADQERNINGERQQRPYSTNSNPPSPNEEAYTSHHQRRHHLIHIKPKTQLQRRRRRTVPQIFLRSSKILKYHEVTFSGSVGGGDSDSERTPTSSHTPARLVRQPRSLSPSRGHSPDSNSSLNYYRSSTLSSRSHPTRASSDYETAASDYYTPGRSKSPATERERERDRELNGSSHTSRNVTSRAIHRSSSNGYLTHSDTLVGSDEEDRLASHPTNRESNDPHFEADNEAEADDSYDRDTEEFYSNIQDAAGTSSSRSKRSSLFSRSDSSATTTSSSGCTFTGAKRRSTASIISTSMCSDIIPIDRRRSSTATEYSVRSVSSQQRRSSGRIRRHISRMTIAGARRRTTGSFDVENGQSARSPLEGGSPSAGLVLQNLPQRRESFLYRSDSDFEMSPKSMSRNSSIASERFKEQEASILIDRSNNHDYDDDDDDDDAGDDLLQILDGPGARWYF</sequence>
<feature type="compositionally biased region" description="Polar residues" evidence="1">
    <location>
        <begin position="140"/>
        <end position="177"/>
    </location>
</feature>
<evidence type="ECO:0000313" key="2">
    <source>
        <dbReference type="Proteomes" id="UP001652621"/>
    </source>
</evidence>
<keyword evidence="2" id="KW-1185">Reference proteome</keyword>